<comment type="caution">
    <text evidence="2">The sequence shown here is derived from an EMBL/GenBank/DDBJ whole genome shotgun (WGS) entry which is preliminary data.</text>
</comment>
<proteinExistence type="predicted"/>
<feature type="region of interest" description="Disordered" evidence="1">
    <location>
        <begin position="23"/>
        <end position="109"/>
    </location>
</feature>
<reference evidence="2 3" key="1">
    <citation type="journal article" date="2019" name="Commun. Biol.">
        <title>The bagworm genome reveals a unique fibroin gene that provides high tensile strength.</title>
        <authorList>
            <person name="Kono N."/>
            <person name="Nakamura H."/>
            <person name="Ohtoshi R."/>
            <person name="Tomita M."/>
            <person name="Numata K."/>
            <person name="Arakawa K."/>
        </authorList>
    </citation>
    <scope>NUCLEOTIDE SEQUENCE [LARGE SCALE GENOMIC DNA]</scope>
</reference>
<feature type="compositionally biased region" description="Basic residues" evidence="1">
    <location>
        <begin position="49"/>
        <end position="60"/>
    </location>
</feature>
<gene>
    <name evidence="2" type="ORF">EVAR_18328_1</name>
</gene>
<feature type="compositionally biased region" description="Basic and acidic residues" evidence="1">
    <location>
        <begin position="61"/>
        <end position="70"/>
    </location>
</feature>
<dbReference type="EMBL" id="BGZK01000300">
    <property type="protein sequence ID" value="GBP35203.1"/>
    <property type="molecule type" value="Genomic_DNA"/>
</dbReference>
<accession>A0A4C1V8W6</accession>
<feature type="compositionally biased region" description="Low complexity" evidence="1">
    <location>
        <begin position="78"/>
        <end position="92"/>
    </location>
</feature>
<sequence length="109" mass="12461">MREEMSDNARAHTCYRASYSTIRAHSARSRKQTVATPCPRVRREDAHAGRRRRHTYRNTKTKAEFNWEKSRHQRLPPRRAAPAPAPVRAQAHGVSTKLSAREGAATFPD</sequence>
<evidence type="ECO:0000313" key="2">
    <source>
        <dbReference type="EMBL" id="GBP35203.1"/>
    </source>
</evidence>
<organism evidence="2 3">
    <name type="scientific">Eumeta variegata</name>
    <name type="common">Bagworm moth</name>
    <name type="synonym">Eumeta japonica</name>
    <dbReference type="NCBI Taxonomy" id="151549"/>
    <lineage>
        <taxon>Eukaryota</taxon>
        <taxon>Metazoa</taxon>
        <taxon>Ecdysozoa</taxon>
        <taxon>Arthropoda</taxon>
        <taxon>Hexapoda</taxon>
        <taxon>Insecta</taxon>
        <taxon>Pterygota</taxon>
        <taxon>Neoptera</taxon>
        <taxon>Endopterygota</taxon>
        <taxon>Lepidoptera</taxon>
        <taxon>Glossata</taxon>
        <taxon>Ditrysia</taxon>
        <taxon>Tineoidea</taxon>
        <taxon>Psychidae</taxon>
        <taxon>Oiketicinae</taxon>
        <taxon>Eumeta</taxon>
    </lineage>
</organism>
<evidence type="ECO:0000313" key="3">
    <source>
        <dbReference type="Proteomes" id="UP000299102"/>
    </source>
</evidence>
<name>A0A4C1V8W6_EUMVA</name>
<dbReference type="Proteomes" id="UP000299102">
    <property type="component" value="Unassembled WGS sequence"/>
</dbReference>
<keyword evidence="3" id="KW-1185">Reference proteome</keyword>
<protein>
    <submittedName>
        <fullName evidence="2">Uncharacterized protein</fullName>
    </submittedName>
</protein>
<dbReference type="AlphaFoldDB" id="A0A4C1V8W6"/>
<evidence type="ECO:0000256" key="1">
    <source>
        <dbReference type="SAM" id="MobiDB-lite"/>
    </source>
</evidence>